<dbReference type="GO" id="GO:0005829">
    <property type="term" value="C:cytosol"/>
    <property type="evidence" value="ECO:0007669"/>
    <property type="project" value="TreeGrafter"/>
</dbReference>
<accession>A0A1U7REE3</accession>
<evidence type="ECO:0000256" key="4">
    <source>
        <dbReference type="SAM" id="MobiDB-lite"/>
    </source>
</evidence>
<feature type="region of interest" description="Disordered" evidence="4">
    <location>
        <begin position="526"/>
        <end position="562"/>
    </location>
</feature>
<evidence type="ECO:0000259" key="5">
    <source>
        <dbReference type="PROSITE" id="PS50030"/>
    </source>
</evidence>
<evidence type="ECO:0000256" key="3">
    <source>
        <dbReference type="ARBA" id="ARBA00023136"/>
    </source>
</evidence>
<dbReference type="SMART" id="SM00165">
    <property type="entry name" value="UBA"/>
    <property type="match status" value="1"/>
</dbReference>
<dbReference type="GO" id="GO:0016020">
    <property type="term" value="C:membrane"/>
    <property type="evidence" value="ECO:0007669"/>
    <property type="project" value="UniProtKB-SubCell"/>
</dbReference>
<comment type="subcellular location">
    <subcellularLocation>
        <location evidence="1">Membrane</location>
    </subcellularLocation>
</comment>
<dbReference type="InterPro" id="IPR029071">
    <property type="entry name" value="Ubiquitin-like_domsf"/>
</dbReference>
<dbReference type="SMART" id="SM00727">
    <property type="entry name" value="STI1"/>
    <property type="match status" value="4"/>
</dbReference>
<dbReference type="OrthoDB" id="9450922at2759"/>
<name>A0A1U7REE3_MESAU</name>
<dbReference type="Pfam" id="PF00240">
    <property type="entry name" value="ubiquitin"/>
    <property type="match status" value="1"/>
</dbReference>
<dbReference type="Gene3D" id="3.10.20.90">
    <property type="entry name" value="Phosphatidylinositol 3-kinase Catalytic Subunit, Chain A, domain 1"/>
    <property type="match status" value="1"/>
</dbReference>
<proteinExistence type="predicted"/>
<dbReference type="SUPFAM" id="SSF54236">
    <property type="entry name" value="Ubiquitin-like"/>
    <property type="match status" value="1"/>
</dbReference>
<feature type="compositionally biased region" description="Low complexity" evidence="4">
    <location>
        <begin position="526"/>
        <end position="560"/>
    </location>
</feature>
<dbReference type="InterPro" id="IPR000626">
    <property type="entry name" value="Ubiquitin-like_dom"/>
</dbReference>
<dbReference type="SUPFAM" id="SSF48371">
    <property type="entry name" value="ARM repeat"/>
    <property type="match status" value="1"/>
</dbReference>
<dbReference type="PANTHER" id="PTHR10677:SF5">
    <property type="entry name" value="UBIQUILIN-2"/>
    <property type="match status" value="1"/>
</dbReference>
<feature type="compositionally biased region" description="Low complexity" evidence="4">
    <location>
        <begin position="336"/>
        <end position="358"/>
    </location>
</feature>
<dbReference type="CTD" id="29978"/>
<dbReference type="GeneID" id="101844522"/>
<organism evidence="7 8">
    <name type="scientific">Mesocricetus auratus</name>
    <name type="common">Golden hamster</name>
    <dbReference type="NCBI Taxonomy" id="10036"/>
    <lineage>
        <taxon>Eukaryota</taxon>
        <taxon>Metazoa</taxon>
        <taxon>Chordata</taxon>
        <taxon>Craniata</taxon>
        <taxon>Vertebrata</taxon>
        <taxon>Euteleostomi</taxon>
        <taxon>Mammalia</taxon>
        <taxon>Eutheria</taxon>
        <taxon>Euarchontoglires</taxon>
        <taxon>Glires</taxon>
        <taxon>Rodentia</taxon>
        <taxon>Myomorpha</taxon>
        <taxon>Muroidea</taxon>
        <taxon>Cricetidae</taxon>
        <taxon>Cricetinae</taxon>
        <taxon>Mesocricetus</taxon>
    </lineage>
</organism>
<dbReference type="InterPro" id="IPR015496">
    <property type="entry name" value="Ubiquilin"/>
</dbReference>
<dbReference type="InterPro" id="IPR016024">
    <property type="entry name" value="ARM-type_fold"/>
</dbReference>
<dbReference type="GO" id="GO:0006511">
    <property type="term" value="P:ubiquitin-dependent protein catabolic process"/>
    <property type="evidence" value="ECO:0007669"/>
    <property type="project" value="TreeGrafter"/>
</dbReference>
<feature type="domain" description="Ubiquitin-like" evidence="6">
    <location>
        <begin position="33"/>
        <end position="107"/>
    </location>
</feature>
<dbReference type="eggNOG" id="KOG0010">
    <property type="taxonomic scope" value="Eukaryota"/>
</dbReference>
<dbReference type="InterPro" id="IPR006636">
    <property type="entry name" value="STI1_HS-bd"/>
</dbReference>
<keyword evidence="7" id="KW-1185">Reference proteome</keyword>
<dbReference type="FunFam" id="1.10.260.100:FF:000003">
    <property type="entry name" value="Ubiquilin 1"/>
    <property type="match status" value="1"/>
</dbReference>
<dbReference type="Gene3D" id="1.10.260.100">
    <property type="match status" value="2"/>
</dbReference>
<dbReference type="CDD" id="cd14399">
    <property type="entry name" value="UBA_PLICs"/>
    <property type="match status" value="1"/>
</dbReference>
<dbReference type="GO" id="GO:0016241">
    <property type="term" value="P:regulation of macroautophagy"/>
    <property type="evidence" value="ECO:0007669"/>
    <property type="project" value="TreeGrafter"/>
</dbReference>
<sequence length="631" mass="66908">MAENGESSGPPRPSRGPAAGPGAATAQAEPKIIKVTVKTPKEKEEFAVPENSTVQQFKEAISKRFKSQIDQLVLIFAGKILKDQDTLMQHGIHDGLTVHLVIKSQNRPQGQSTTQPSTTAGTCTTTTTTTTASTAPASTTAPRSLTTPSLTNNNPFASGTLGGLASLSSLGLNSTSFTELQNHMQQQLMASPEMMIQIMENPFVQSMLSNPDLMRQLIMANPQMQQLIQRNPEISHLLNNPDIMRQTLEIARNPAMMQEMMRNQDLALSNLESIPGGYNALRRMYTDIQEPMLSAAQEQFGGNPFAAVGSGSSGEGSQPSRTENRDPLPNPWAAGTQSSPTNTTTTSSHSMPGCSSSSTTLGNTMAAANYVASVFSTPGMQNLLQQITENPQLIQNMLSAPYMRSMMQSLSQNPDLAAQMMMSSPLFASNPQLQEQMRPQLPNFLQQMQNPDTIAAMSNPRAMQALLQIQQGLQTLATEAPGLIPSFAPSVGVGVLGTTITPVGTVTPIGPMGPIVPFTPIGPIGPIGPTGSASSPGSTGTATTVTSSAPTDTTSPTSDSGHNHQFIQQMVQALAAASPTQLLNAEVRFQQQMDQLNAMGFLNREANLQALIATGGDINAAIERLLGSQPS</sequence>
<dbReference type="Proteomes" id="UP000886700">
    <property type="component" value="Unplaced"/>
</dbReference>
<keyword evidence="3" id="KW-0472">Membrane</keyword>
<gene>
    <name evidence="8" type="primary">Ubqln2</name>
</gene>
<dbReference type="Pfam" id="PF00627">
    <property type="entry name" value="UBA"/>
    <property type="match status" value="1"/>
</dbReference>
<reference evidence="8" key="1">
    <citation type="submission" date="2025-08" db="UniProtKB">
        <authorList>
            <consortium name="RefSeq"/>
        </authorList>
    </citation>
    <scope>IDENTIFICATION</scope>
    <source>
        <tissue evidence="8">Liver</tissue>
    </source>
</reference>
<dbReference type="SMART" id="SM00213">
    <property type="entry name" value="UBQ"/>
    <property type="match status" value="1"/>
</dbReference>
<dbReference type="InterPro" id="IPR009060">
    <property type="entry name" value="UBA-like_sf"/>
</dbReference>
<dbReference type="SUPFAM" id="SSF46934">
    <property type="entry name" value="UBA-like"/>
    <property type="match status" value="1"/>
</dbReference>
<dbReference type="RefSeq" id="XP_005087037.1">
    <property type="nucleotide sequence ID" value="XM_005086980.4"/>
</dbReference>
<dbReference type="Pfam" id="PF23195">
    <property type="entry name" value="UBQLN1"/>
    <property type="match status" value="1"/>
</dbReference>
<dbReference type="CDD" id="cd01808">
    <property type="entry name" value="Ubl_PLICs"/>
    <property type="match status" value="1"/>
</dbReference>
<evidence type="ECO:0000256" key="2">
    <source>
        <dbReference type="ARBA" id="ARBA00022990"/>
    </source>
</evidence>
<keyword evidence="2" id="KW-0007">Acetylation</keyword>
<dbReference type="Gene3D" id="1.10.8.10">
    <property type="entry name" value="DNA helicase RuvA subunit, C-terminal domain"/>
    <property type="match status" value="1"/>
</dbReference>
<dbReference type="AlphaFoldDB" id="A0A1U7REE3"/>
<feature type="domain" description="UBA" evidence="5">
    <location>
        <begin position="588"/>
        <end position="628"/>
    </location>
</feature>
<evidence type="ECO:0000259" key="6">
    <source>
        <dbReference type="PROSITE" id="PS50053"/>
    </source>
</evidence>
<dbReference type="GO" id="GO:0036503">
    <property type="term" value="P:ERAD pathway"/>
    <property type="evidence" value="ECO:0007669"/>
    <property type="project" value="TreeGrafter"/>
</dbReference>
<feature type="region of interest" description="Disordered" evidence="4">
    <location>
        <begin position="1"/>
        <end position="31"/>
    </location>
</feature>
<dbReference type="PANTHER" id="PTHR10677">
    <property type="entry name" value="UBIQUILIN"/>
    <property type="match status" value="1"/>
</dbReference>
<dbReference type="GO" id="GO:0000045">
    <property type="term" value="P:autophagosome assembly"/>
    <property type="evidence" value="ECO:0007669"/>
    <property type="project" value="TreeGrafter"/>
</dbReference>
<feature type="region of interest" description="Disordered" evidence="4">
    <location>
        <begin position="303"/>
        <end position="358"/>
    </location>
</feature>
<protein>
    <submittedName>
        <fullName evidence="8">Ubiquilin-2</fullName>
    </submittedName>
</protein>
<evidence type="ECO:0000313" key="8">
    <source>
        <dbReference type="RefSeq" id="XP_005087037.1"/>
    </source>
</evidence>
<dbReference type="FunFam" id="1.10.260.100:FF:000001">
    <property type="entry name" value="Ubiquilin 1"/>
    <property type="match status" value="1"/>
</dbReference>
<dbReference type="FunFam" id="3.10.20.90:FF:000081">
    <property type="entry name" value="ubiquilin-1 isoform X2"/>
    <property type="match status" value="1"/>
</dbReference>
<evidence type="ECO:0000313" key="7">
    <source>
        <dbReference type="Proteomes" id="UP000886700"/>
    </source>
</evidence>
<dbReference type="PROSITE" id="PS50053">
    <property type="entry name" value="UBIQUITIN_2"/>
    <property type="match status" value="1"/>
</dbReference>
<feature type="region of interest" description="Disordered" evidence="4">
    <location>
        <begin position="107"/>
        <end position="154"/>
    </location>
</feature>
<dbReference type="KEGG" id="maua:101844522"/>
<evidence type="ECO:0000256" key="1">
    <source>
        <dbReference type="ARBA" id="ARBA00004370"/>
    </source>
</evidence>
<dbReference type="GO" id="GO:0031593">
    <property type="term" value="F:polyubiquitin modification-dependent protein binding"/>
    <property type="evidence" value="ECO:0007669"/>
    <property type="project" value="TreeGrafter"/>
</dbReference>
<dbReference type="InterPro" id="IPR015940">
    <property type="entry name" value="UBA"/>
</dbReference>
<dbReference type="PROSITE" id="PS50030">
    <property type="entry name" value="UBA"/>
    <property type="match status" value="1"/>
</dbReference>